<dbReference type="Gene3D" id="3.90.70.80">
    <property type="match status" value="1"/>
</dbReference>
<evidence type="ECO:0000313" key="2">
    <source>
        <dbReference type="EMBL" id="OLP89287.1"/>
    </source>
</evidence>
<organism evidence="2 3">
    <name type="scientific">Symbiodinium microadriaticum</name>
    <name type="common">Dinoflagellate</name>
    <name type="synonym">Zooxanthella microadriatica</name>
    <dbReference type="NCBI Taxonomy" id="2951"/>
    <lineage>
        <taxon>Eukaryota</taxon>
        <taxon>Sar</taxon>
        <taxon>Alveolata</taxon>
        <taxon>Dinophyceae</taxon>
        <taxon>Suessiales</taxon>
        <taxon>Symbiodiniaceae</taxon>
        <taxon>Symbiodinium</taxon>
    </lineage>
</organism>
<comment type="caution">
    <text evidence="2">The sequence shown here is derived from an EMBL/GenBank/DDBJ whole genome shotgun (WGS) entry which is preliminary data.</text>
</comment>
<sequence length="870" mass="94837">MWEWPLPLLQSPPWDVTLRIQRALLCSCSTWWCRARVFADHVDLQPQYGSAVAALTRAAALPCTPQLLACVKVHAAQLGLEVQEPVRSSYILRAPHGDRRVRQLLSSGFPPRWGGVVDGGTPAGQHALRLIARNKCLSHVNLSRQDAEGLLDADLTLSSERVWRDWVSTLSRDHCLFLHIFRGGAVSSPRAGKAFLALTRLVRSVVCLGPLLGTGGSRDNRVALLNPGGSSSELAPIGGAALACRPLFRLALVGPLLGLMGLCAPSAIRVGGPGDAAIRTVLTRLLKTNSESSSPAAPPPAPVEGPGVVLVLSSSEFNDVQLALSSTGGKSPMTLVFLDSPDADTHVFVESGRATAPDLRPAKLIALGPLIEAPHRIEPRAAAQFDHSPNVLGGATDVVVCRLTLVKEYCSLLRSSVLTARLPIRRRRLRVHLLRRALAYLEGSSLSDADLAPAGVLQAHLRVLAAKDLQKHPADYEYLQGDVSNEATRIATAGEWADSVSLQALAHATGVELRVWAFEEEEEEEEEEEKRKRRRKEEQGKANNSKGTRPPPRQSPWSDWPSCAICDSWMEIRLKTSIGAPGVLLRFHSSRMLVEQHESAVTFLRGIGMRDPQALICYRALQQLSYNSTVLNRQQDAAEFLAFVLGHAMPLAYQGHWQSRFSVDRLHFIGDQGRVRRAVLIKGYPFRDEYQGGPVIAAPFQFKNLVLPPTPFLCRMATLAPASSFPARWGGVVDGGTPAGEHALEPDAVTRLAGDEPDLSPVIISMEPDAVTRLANLGYAFVNLVDGVAVDALWRTFDGFSGWALPTAKVCQVSWSGPHQGFKAHVERYRNSPVMHRSVPDEYKPVIFKNGVRKNFPRPTKKVKAPTAGF</sequence>
<dbReference type="OrthoDB" id="421162at2759"/>
<dbReference type="AlphaFoldDB" id="A0A1Q9D282"/>
<accession>A0A1Q9D282</accession>
<keyword evidence="3" id="KW-1185">Reference proteome</keyword>
<protein>
    <submittedName>
        <fullName evidence="2">Uncharacterized protein</fullName>
    </submittedName>
</protein>
<dbReference type="Proteomes" id="UP000186817">
    <property type="component" value="Unassembled WGS sequence"/>
</dbReference>
<evidence type="ECO:0000313" key="3">
    <source>
        <dbReference type="Proteomes" id="UP000186817"/>
    </source>
</evidence>
<proteinExistence type="predicted"/>
<evidence type="ECO:0000256" key="1">
    <source>
        <dbReference type="SAM" id="MobiDB-lite"/>
    </source>
</evidence>
<feature type="region of interest" description="Disordered" evidence="1">
    <location>
        <begin position="522"/>
        <end position="559"/>
    </location>
</feature>
<gene>
    <name evidence="2" type="ORF">AK812_SmicGene29261</name>
</gene>
<reference evidence="2 3" key="1">
    <citation type="submission" date="2016-02" db="EMBL/GenBank/DDBJ databases">
        <title>Genome analysis of coral dinoflagellate symbionts highlights evolutionary adaptations to a symbiotic lifestyle.</title>
        <authorList>
            <person name="Aranda M."/>
            <person name="Li Y."/>
            <person name="Liew Y.J."/>
            <person name="Baumgarten S."/>
            <person name="Simakov O."/>
            <person name="Wilson M."/>
            <person name="Piel J."/>
            <person name="Ashoor H."/>
            <person name="Bougouffa S."/>
            <person name="Bajic V.B."/>
            <person name="Ryu T."/>
            <person name="Ravasi T."/>
            <person name="Bayer T."/>
            <person name="Micklem G."/>
            <person name="Kim H."/>
            <person name="Bhak J."/>
            <person name="Lajeunesse T.C."/>
            <person name="Voolstra C.R."/>
        </authorList>
    </citation>
    <scope>NUCLEOTIDE SEQUENCE [LARGE SCALE GENOMIC DNA]</scope>
    <source>
        <strain evidence="2 3">CCMP2467</strain>
    </source>
</reference>
<name>A0A1Q9D282_SYMMI</name>
<dbReference type="EMBL" id="LSRX01000768">
    <property type="protein sequence ID" value="OLP89287.1"/>
    <property type="molecule type" value="Genomic_DNA"/>
</dbReference>